<evidence type="ECO:0000313" key="3">
    <source>
        <dbReference type="Proteomes" id="UP001597425"/>
    </source>
</evidence>
<organism evidence="2 3">
    <name type="scientific">Microbulbifer halophilus</name>
    <dbReference type="NCBI Taxonomy" id="453963"/>
    <lineage>
        <taxon>Bacteria</taxon>
        <taxon>Pseudomonadati</taxon>
        <taxon>Pseudomonadota</taxon>
        <taxon>Gammaproteobacteria</taxon>
        <taxon>Cellvibrionales</taxon>
        <taxon>Microbulbiferaceae</taxon>
        <taxon>Microbulbifer</taxon>
    </lineage>
</organism>
<dbReference type="PROSITE" id="PS51257">
    <property type="entry name" value="PROKAR_LIPOPROTEIN"/>
    <property type="match status" value="1"/>
</dbReference>
<name>A0ABW5EBG7_9GAMM</name>
<feature type="signal peptide" evidence="1">
    <location>
        <begin position="1"/>
        <end position="30"/>
    </location>
</feature>
<comment type="caution">
    <text evidence="2">The sequence shown here is derived from an EMBL/GenBank/DDBJ whole genome shotgun (WGS) entry which is preliminary data.</text>
</comment>
<dbReference type="EMBL" id="JBHUJD010000012">
    <property type="protein sequence ID" value="MFD2310886.1"/>
    <property type="molecule type" value="Genomic_DNA"/>
</dbReference>
<proteinExistence type="predicted"/>
<reference evidence="3" key="1">
    <citation type="journal article" date="2019" name="Int. J. Syst. Evol. Microbiol.">
        <title>The Global Catalogue of Microorganisms (GCM) 10K type strain sequencing project: providing services to taxonomists for standard genome sequencing and annotation.</title>
        <authorList>
            <consortium name="The Broad Institute Genomics Platform"/>
            <consortium name="The Broad Institute Genome Sequencing Center for Infectious Disease"/>
            <person name="Wu L."/>
            <person name="Ma J."/>
        </authorList>
    </citation>
    <scope>NUCLEOTIDE SEQUENCE [LARGE SCALE GENOMIC DNA]</scope>
    <source>
        <strain evidence="3">KCTC 12848</strain>
    </source>
</reference>
<keyword evidence="3" id="KW-1185">Reference proteome</keyword>
<protein>
    <recommendedName>
        <fullName evidence="4">DUF2946 domain-containing protein</fullName>
    </recommendedName>
</protein>
<sequence>MNRSPLPQFARPISLAAILLLLLQVQSVFACEMMEHSGPVSECCCGEMLDGQVPDCDCCTVETELSLKADPDSGGGVPLPTDRYSLEQPHLHGSPDYRWPRILGPPSGAHPAIPSPAAARPGRLTWLSTLRLRI</sequence>
<evidence type="ECO:0000256" key="1">
    <source>
        <dbReference type="SAM" id="SignalP"/>
    </source>
</evidence>
<keyword evidence="1" id="KW-0732">Signal</keyword>
<feature type="chain" id="PRO_5045458534" description="DUF2946 domain-containing protein" evidence="1">
    <location>
        <begin position="31"/>
        <end position="134"/>
    </location>
</feature>
<dbReference type="RefSeq" id="WP_265720937.1">
    <property type="nucleotide sequence ID" value="NZ_JAPIVK010000007.1"/>
</dbReference>
<gene>
    <name evidence="2" type="ORF">ACFSKX_10705</name>
</gene>
<evidence type="ECO:0000313" key="2">
    <source>
        <dbReference type="EMBL" id="MFD2310886.1"/>
    </source>
</evidence>
<evidence type="ECO:0008006" key="4">
    <source>
        <dbReference type="Google" id="ProtNLM"/>
    </source>
</evidence>
<dbReference type="Proteomes" id="UP001597425">
    <property type="component" value="Unassembled WGS sequence"/>
</dbReference>
<accession>A0ABW5EBG7</accession>